<dbReference type="RefSeq" id="XP_043184869.1">
    <property type="nucleotide sequence ID" value="XM_043331359.1"/>
</dbReference>
<dbReference type="AlphaFoldDB" id="A0A8H8P6V4"/>
<keyword evidence="2" id="KW-1133">Transmembrane helix</keyword>
<proteinExistence type="predicted"/>
<dbReference type="GeneID" id="67033822"/>
<accession>A0A8H8P6V4</accession>
<evidence type="ECO:0000313" key="5">
    <source>
        <dbReference type="Proteomes" id="UP000650533"/>
    </source>
</evidence>
<reference evidence="4" key="1">
    <citation type="submission" date="2020-05" db="EMBL/GenBank/DDBJ databases">
        <title>Evolutionary and genomic comparisons of hybrid uninucleate and nonhybrid Rhizoctonia fungi.</title>
        <authorList>
            <person name="Li C."/>
            <person name="Chen X."/>
        </authorList>
    </citation>
    <scope>NUCLEOTIDE SEQUENCE</scope>
    <source>
        <strain evidence="4">AG-1 IA</strain>
    </source>
</reference>
<feature type="domain" description="DUF7721" evidence="3">
    <location>
        <begin position="287"/>
        <end position="369"/>
    </location>
</feature>
<keyword evidence="2" id="KW-0812">Transmembrane</keyword>
<dbReference type="KEGG" id="rsx:RhiXN_11544"/>
<evidence type="ECO:0000313" key="4">
    <source>
        <dbReference type="EMBL" id="QRW24632.1"/>
    </source>
</evidence>
<feature type="region of interest" description="Disordered" evidence="1">
    <location>
        <begin position="250"/>
        <end position="285"/>
    </location>
</feature>
<keyword evidence="2" id="KW-0472">Membrane</keyword>
<evidence type="ECO:0000259" key="3">
    <source>
        <dbReference type="Pfam" id="PF24845"/>
    </source>
</evidence>
<protein>
    <submittedName>
        <fullName evidence="4">Chitinase</fullName>
    </submittedName>
</protein>
<dbReference type="Pfam" id="PF24845">
    <property type="entry name" value="DUF7721"/>
    <property type="match status" value="1"/>
</dbReference>
<name>A0A8H8P6V4_9AGAM</name>
<gene>
    <name evidence="4" type="ORF">RhiXN_11544</name>
</gene>
<dbReference type="Proteomes" id="UP000650533">
    <property type="component" value="Chromosome 12"/>
</dbReference>
<dbReference type="InterPro" id="IPR056138">
    <property type="entry name" value="DUF7721"/>
</dbReference>
<dbReference type="EMBL" id="CP059669">
    <property type="protein sequence ID" value="QRW24632.1"/>
    <property type="molecule type" value="Genomic_DNA"/>
</dbReference>
<sequence length="448" mass="47914">MYTQSSFVHQVSETEYSISPITSDAYIKPHQFSIAMIILNAITCALTTLMSLIIDWHFAIHTPAYVEFGWVGLAAGLELASVVLAGISAPQAEVCSLDKTSFGVYEGLVTSGRRVCSNWTAVLVTSVISLIMFIFHFMWHIIFRLWHRAALARRPTAPIDLWNTPIPKYYPINPQETVKREDAAFLALGERGIKPEDSIVMDPYSRIFKPVAVRKAEKLVKNGTIGHEMPVVNVIVSIEDREAKCVQGNASETTLNAPPGNPTQGEYGHNQPSSGGYGGPQLGPSIDQQAAVQNATQHSGGTGDTSLFSTALGFLNQNQAQHTEPINEQHVQNAHAEAYEKGKASSLDAGSLGAAAAMQVLKNFTSGSGPTGSGGGDSRSQLIGMAMSEASKLFESQESKTGQKQDAVNSAAMTVMKLLVQSKTGPGATNAGGNDFGSLLNLASKFLK</sequence>
<feature type="transmembrane region" description="Helical" evidence="2">
    <location>
        <begin position="68"/>
        <end position="89"/>
    </location>
</feature>
<dbReference type="PANTHER" id="PTHR39477">
    <property type="entry name" value="CHROMOSOME 8, WHOLE GENOME SHOTGUN SEQUENCE"/>
    <property type="match status" value="1"/>
</dbReference>
<feature type="transmembrane region" description="Helical" evidence="2">
    <location>
        <begin position="32"/>
        <end position="56"/>
    </location>
</feature>
<evidence type="ECO:0000256" key="2">
    <source>
        <dbReference type="SAM" id="Phobius"/>
    </source>
</evidence>
<evidence type="ECO:0000256" key="1">
    <source>
        <dbReference type="SAM" id="MobiDB-lite"/>
    </source>
</evidence>
<organism evidence="4 5">
    <name type="scientific">Rhizoctonia solani</name>
    <dbReference type="NCBI Taxonomy" id="456999"/>
    <lineage>
        <taxon>Eukaryota</taxon>
        <taxon>Fungi</taxon>
        <taxon>Dikarya</taxon>
        <taxon>Basidiomycota</taxon>
        <taxon>Agaricomycotina</taxon>
        <taxon>Agaricomycetes</taxon>
        <taxon>Cantharellales</taxon>
        <taxon>Ceratobasidiaceae</taxon>
        <taxon>Rhizoctonia</taxon>
    </lineage>
</organism>
<dbReference type="PANTHER" id="PTHR39477:SF1">
    <property type="entry name" value="BETA-FLANKING PROTEIN"/>
    <property type="match status" value="1"/>
</dbReference>
<feature type="transmembrane region" description="Helical" evidence="2">
    <location>
        <begin position="119"/>
        <end position="143"/>
    </location>
</feature>